<dbReference type="InterPro" id="IPR036390">
    <property type="entry name" value="WH_DNA-bd_sf"/>
</dbReference>
<evidence type="ECO:0000256" key="1">
    <source>
        <dbReference type="ARBA" id="ARBA00022679"/>
    </source>
</evidence>
<evidence type="ECO:0000256" key="2">
    <source>
        <dbReference type="ARBA" id="ARBA00022695"/>
    </source>
</evidence>
<proteinExistence type="predicted"/>
<dbReference type="AlphaFoldDB" id="A0A369LDI2"/>
<dbReference type="SUPFAM" id="SSF46785">
    <property type="entry name" value="Winged helix' DNA-binding domain"/>
    <property type="match status" value="1"/>
</dbReference>
<gene>
    <name evidence="5" type="ORF">C1881_07715</name>
</gene>
<dbReference type="Pfam" id="PF01636">
    <property type="entry name" value="APH"/>
    <property type="match status" value="1"/>
</dbReference>
<dbReference type="GO" id="GO:0016779">
    <property type="term" value="F:nucleotidyltransferase activity"/>
    <property type="evidence" value="ECO:0007669"/>
    <property type="project" value="UniProtKB-KW"/>
</dbReference>
<keyword evidence="2" id="KW-0548">Nucleotidyltransferase</keyword>
<dbReference type="EMBL" id="PPTO01000012">
    <property type="protein sequence ID" value="RDB57234.1"/>
    <property type="molecule type" value="Genomic_DNA"/>
</dbReference>
<dbReference type="SUPFAM" id="SSF56112">
    <property type="entry name" value="Protein kinase-like (PK-like)"/>
    <property type="match status" value="1"/>
</dbReference>
<evidence type="ECO:0000259" key="4">
    <source>
        <dbReference type="Pfam" id="PF12804"/>
    </source>
</evidence>
<feature type="domain" description="MobA-like NTP transferase" evidence="4">
    <location>
        <begin position="70"/>
        <end position="146"/>
    </location>
</feature>
<dbReference type="InterPro" id="IPR025877">
    <property type="entry name" value="MobA-like_NTP_Trfase"/>
</dbReference>
<protein>
    <submittedName>
        <fullName evidence="5">MarR family transcriptional regulator</fullName>
    </submittedName>
</protein>
<dbReference type="InterPro" id="IPR050065">
    <property type="entry name" value="GlmU-like"/>
</dbReference>
<sequence>MALTHNQFKVINALSQTAGLTQREIAETTGMALATVNVAMKECAEEGLLEDGRLTAKGMAALKPYAVDNAVILAAGLSSRFAPISYERPKGLLKVRGDVLIERQIKQLKAAGVNDIVIVVGYKKESFFYLEDKYGVKIVVNRAYAERNNNSSLMLVREILGNTYICSSDNYFEENPFESHVWKAYYSAEYSEGPTKEWCMQTKSHDRISKVTIGGSDAWYMIGHAYFDRAFSEHFREILEAEYDLPQTRDKLWENLYIEHLNEFDMTIRRYENPIIHEFDSLDELQEFDPLFLENLDSEIFDNIVAVLGCEKSEIHDVYPLKQGITNLSCHFATNDGEWVYRHPGIGTELLIDRNAEKAALETAAKLGLDDTFVFENPRRGWKISKFVVNCKNLDAHNGEQLDQAMRMARKLHESNAKVERSFSFYDEGRNYERSLLARGPISVNDWQEMSDQAAKLNEYLVADGGEPVLCHNDFFGLNFLIDEDGNTSLIDWEYAGMGDYANDFGTFCVCEQLSEDEMLQALTSYFDRTPTDVEWRHNLGQVGMAGWCWYAWSLLKESEGDNVGEWAYIYYRHAKTYLKKALDLYEAAGK</sequence>
<dbReference type="Gene3D" id="3.90.550.10">
    <property type="entry name" value="Spore Coat Polysaccharide Biosynthesis Protein SpsA, Chain A"/>
    <property type="match status" value="1"/>
</dbReference>
<dbReference type="Proteomes" id="UP000253975">
    <property type="component" value="Unassembled WGS sequence"/>
</dbReference>
<dbReference type="CDD" id="cd02523">
    <property type="entry name" value="PC_cytidylyltransferase"/>
    <property type="match status" value="1"/>
</dbReference>
<dbReference type="PANTHER" id="PTHR43584:SF5">
    <property type="entry name" value="PROTEIN LICC"/>
    <property type="match status" value="1"/>
</dbReference>
<dbReference type="Gene3D" id="3.90.1200.10">
    <property type="match status" value="1"/>
</dbReference>
<dbReference type="RefSeq" id="WP_114615951.1">
    <property type="nucleotide sequence ID" value="NZ_PPTO01000012.1"/>
</dbReference>
<organism evidence="5 6">
    <name type="scientific">Slackia isoflavoniconvertens</name>
    <dbReference type="NCBI Taxonomy" id="572010"/>
    <lineage>
        <taxon>Bacteria</taxon>
        <taxon>Bacillati</taxon>
        <taxon>Actinomycetota</taxon>
        <taxon>Coriobacteriia</taxon>
        <taxon>Eggerthellales</taxon>
        <taxon>Eggerthellaceae</taxon>
        <taxon>Slackia</taxon>
    </lineage>
</organism>
<dbReference type="Gene3D" id="3.30.200.20">
    <property type="entry name" value="Phosphorylase Kinase, domain 1"/>
    <property type="match status" value="1"/>
</dbReference>
<name>A0A369LDI2_9ACTN</name>
<dbReference type="CDD" id="cd05151">
    <property type="entry name" value="ChoK-like"/>
    <property type="match status" value="1"/>
</dbReference>
<feature type="domain" description="Aminoglycoside phosphotransferase" evidence="3">
    <location>
        <begin position="321"/>
        <end position="526"/>
    </location>
</feature>
<dbReference type="Pfam" id="PF12804">
    <property type="entry name" value="NTP_transf_3"/>
    <property type="match status" value="1"/>
</dbReference>
<accession>A0A369LDI2</accession>
<dbReference type="Gene3D" id="1.10.10.10">
    <property type="entry name" value="Winged helix-like DNA-binding domain superfamily/Winged helix DNA-binding domain"/>
    <property type="match status" value="1"/>
</dbReference>
<dbReference type="InterPro" id="IPR036388">
    <property type="entry name" value="WH-like_DNA-bd_sf"/>
</dbReference>
<evidence type="ECO:0000313" key="6">
    <source>
        <dbReference type="Proteomes" id="UP000253975"/>
    </source>
</evidence>
<dbReference type="Pfam" id="PF13412">
    <property type="entry name" value="HTH_24"/>
    <property type="match status" value="1"/>
</dbReference>
<dbReference type="InterPro" id="IPR029044">
    <property type="entry name" value="Nucleotide-diphossugar_trans"/>
</dbReference>
<evidence type="ECO:0000313" key="5">
    <source>
        <dbReference type="EMBL" id="RDB57234.1"/>
    </source>
</evidence>
<keyword evidence="1" id="KW-0808">Transferase</keyword>
<dbReference type="SUPFAM" id="SSF53448">
    <property type="entry name" value="Nucleotide-diphospho-sugar transferases"/>
    <property type="match status" value="1"/>
</dbReference>
<comment type="caution">
    <text evidence="5">The sequence shown here is derived from an EMBL/GenBank/DDBJ whole genome shotgun (WGS) entry which is preliminary data.</text>
</comment>
<dbReference type="InterPro" id="IPR011009">
    <property type="entry name" value="Kinase-like_dom_sf"/>
</dbReference>
<evidence type="ECO:0000259" key="3">
    <source>
        <dbReference type="Pfam" id="PF01636"/>
    </source>
</evidence>
<reference evidence="5 6" key="1">
    <citation type="journal article" date="2018" name="Elife">
        <title>Discovery and characterization of a prevalent human gut bacterial enzyme sufficient for the inactivation of a family of plant toxins.</title>
        <authorList>
            <person name="Koppel N."/>
            <person name="Bisanz J.E."/>
            <person name="Pandelia M.E."/>
            <person name="Turnbaugh P.J."/>
            <person name="Balskus E.P."/>
        </authorList>
    </citation>
    <scope>NUCLEOTIDE SEQUENCE [LARGE SCALE GENOMIC DNA]</scope>
    <source>
        <strain evidence="5 6">OB21 GAM31</strain>
    </source>
</reference>
<dbReference type="PANTHER" id="PTHR43584">
    <property type="entry name" value="NUCLEOTIDYL TRANSFERASE"/>
    <property type="match status" value="1"/>
</dbReference>
<dbReference type="InterPro" id="IPR002575">
    <property type="entry name" value="Aminoglycoside_PTrfase"/>
</dbReference>